<evidence type="ECO:0000313" key="1">
    <source>
        <dbReference type="EMBL" id="GAH20460.1"/>
    </source>
</evidence>
<proteinExistence type="predicted"/>
<accession>X1EJF0</accession>
<comment type="caution">
    <text evidence="1">The sequence shown here is derived from an EMBL/GenBank/DDBJ whole genome shotgun (WGS) entry which is preliminary data.</text>
</comment>
<reference evidence="1" key="1">
    <citation type="journal article" date="2014" name="Front. Microbiol.">
        <title>High frequency of phylogenetically diverse reductive dehalogenase-homologous genes in deep subseafloor sedimentary metagenomes.</title>
        <authorList>
            <person name="Kawai M."/>
            <person name="Futagami T."/>
            <person name="Toyoda A."/>
            <person name="Takaki Y."/>
            <person name="Nishi S."/>
            <person name="Hori S."/>
            <person name="Arai W."/>
            <person name="Tsubouchi T."/>
            <person name="Morono Y."/>
            <person name="Uchiyama I."/>
            <person name="Ito T."/>
            <person name="Fujiyama A."/>
            <person name="Inagaki F."/>
            <person name="Takami H."/>
        </authorList>
    </citation>
    <scope>NUCLEOTIDE SEQUENCE</scope>
    <source>
        <strain evidence="1">Expedition CK06-06</strain>
    </source>
</reference>
<protein>
    <submittedName>
        <fullName evidence="1">Uncharacterized protein</fullName>
    </submittedName>
</protein>
<name>X1EJF0_9ZZZZ</name>
<dbReference type="EMBL" id="BARU01004435">
    <property type="protein sequence ID" value="GAH20460.1"/>
    <property type="molecule type" value="Genomic_DNA"/>
</dbReference>
<organism evidence="1">
    <name type="scientific">marine sediment metagenome</name>
    <dbReference type="NCBI Taxonomy" id="412755"/>
    <lineage>
        <taxon>unclassified sequences</taxon>
        <taxon>metagenomes</taxon>
        <taxon>ecological metagenomes</taxon>
    </lineage>
</organism>
<dbReference type="AlphaFoldDB" id="X1EJF0"/>
<gene>
    <name evidence="1" type="ORF">S03H2_08929</name>
</gene>
<sequence>MINFNIFKSSKRKRTSKYIRQYGMTLKQIAGKLNVAISTIHYWFKDPEKREWLEKQLKGIK</sequence>